<protein>
    <recommendedName>
        <fullName evidence="8">GTD-binding domain-containing protein</fullName>
    </recommendedName>
</protein>
<evidence type="ECO:0000313" key="9">
    <source>
        <dbReference type="EMBL" id="CAH9078798.1"/>
    </source>
</evidence>
<keyword evidence="10" id="KW-1185">Reference proteome</keyword>
<dbReference type="EMBL" id="CAMAPE010000010">
    <property type="protein sequence ID" value="CAH9078798.1"/>
    <property type="molecule type" value="Genomic_DNA"/>
</dbReference>
<evidence type="ECO:0000256" key="3">
    <source>
        <dbReference type="ARBA" id="ARBA00022989"/>
    </source>
</evidence>
<evidence type="ECO:0000256" key="5">
    <source>
        <dbReference type="SAM" id="Coils"/>
    </source>
</evidence>
<dbReference type="AlphaFoldDB" id="A0A9P0YXL0"/>
<gene>
    <name evidence="9" type="ORF">CEURO_LOCUS6938</name>
</gene>
<feature type="compositionally biased region" description="Polar residues" evidence="6">
    <location>
        <begin position="497"/>
        <end position="524"/>
    </location>
</feature>
<organism evidence="9 10">
    <name type="scientific">Cuscuta europaea</name>
    <name type="common">European dodder</name>
    <dbReference type="NCBI Taxonomy" id="41803"/>
    <lineage>
        <taxon>Eukaryota</taxon>
        <taxon>Viridiplantae</taxon>
        <taxon>Streptophyta</taxon>
        <taxon>Embryophyta</taxon>
        <taxon>Tracheophyta</taxon>
        <taxon>Spermatophyta</taxon>
        <taxon>Magnoliopsida</taxon>
        <taxon>eudicotyledons</taxon>
        <taxon>Gunneridae</taxon>
        <taxon>Pentapetalae</taxon>
        <taxon>asterids</taxon>
        <taxon>lamiids</taxon>
        <taxon>Solanales</taxon>
        <taxon>Convolvulaceae</taxon>
        <taxon>Cuscuteae</taxon>
        <taxon>Cuscuta</taxon>
        <taxon>Cuscuta subgen. Cuscuta</taxon>
    </lineage>
</organism>
<dbReference type="InterPro" id="IPR039306">
    <property type="entry name" value="MYOB"/>
</dbReference>
<dbReference type="GO" id="GO:0080115">
    <property type="term" value="F:myosin XI tail binding"/>
    <property type="evidence" value="ECO:0007669"/>
    <property type="project" value="UniProtKB-ARBA"/>
</dbReference>
<feature type="coiled-coil region" evidence="5">
    <location>
        <begin position="362"/>
        <end position="428"/>
    </location>
</feature>
<keyword evidence="4 7" id="KW-0472">Membrane</keyword>
<evidence type="ECO:0000256" key="2">
    <source>
        <dbReference type="ARBA" id="ARBA00022692"/>
    </source>
</evidence>
<evidence type="ECO:0000259" key="8">
    <source>
        <dbReference type="PROSITE" id="PS51775"/>
    </source>
</evidence>
<keyword evidence="2 7" id="KW-0812">Transmembrane</keyword>
<evidence type="ECO:0000256" key="7">
    <source>
        <dbReference type="SAM" id="Phobius"/>
    </source>
</evidence>
<feature type="region of interest" description="Disordered" evidence="6">
    <location>
        <begin position="480"/>
        <end position="542"/>
    </location>
</feature>
<proteinExistence type="predicted"/>
<evidence type="ECO:0000256" key="4">
    <source>
        <dbReference type="ARBA" id="ARBA00023136"/>
    </source>
</evidence>
<dbReference type="PANTHER" id="PTHR31448:SF9">
    <property type="entry name" value="MYOSIN-BINDING PROTEIN 6-RELATED"/>
    <property type="match status" value="1"/>
</dbReference>
<accession>A0A9P0YXL0</accession>
<keyword evidence="3 7" id="KW-1133">Transmembrane helix</keyword>
<evidence type="ECO:0000256" key="1">
    <source>
        <dbReference type="ARBA" id="ARBA00004167"/>
    </source>
</evidence>
<evidence type="ECO:0000313" key="10">
    <source>
        <dbReference type="Proteomes" id="UP001152484"/>
    </source>
</evidence>
<feature type="transmembrane region" description="Helical" evidence="7">
    <location>
        <begin position="25"/>
        <end position="48"/>
    </location>
</feature>
<dbReference type="PROSITE" id="PS51775">
    <property type="entry name" value="GTD_BINDING"/>
    <property type="match status" value="1"/>
</dbReference>
<dbReference type="Pfam" id="PF04576">
    <property type="entry name" value="Zein-binding"/>
    <property type="match status" value="1"/>
</dbReference>
<sequence length="542" mass="61830">MTHSPKTDLSFKCFVEQNLPKWANMVIYAMLEWVMIVLIFIDGFLALLSDEFAKFFELNIPCLLCTRIDYVLSRSRCSSSSPNYNESMCEAHKKDISSLVYCHLHSKLSDIKRMCDTCLLSYATEKEGSECDNRYKSLLGIILQNKQNQEGDERFTKKKTFDNRNKDEEEEEKEVEMWCLCCGELVRRRRGDNNNSKYYRRSGSLNNAIAPAPSPRAWRQLERVRSIVESPRIRFNELKMVPDHDSDIPDEDYVTNGGGGRDDSNKLSGVQEDACKTPSFIRGNKFFGIPLTDSAQASPRLSRLPMDVILSLSSSDPTDSTEVAGDGDILGRLKKQVRLDRKSLVALYMELDEERNASAIAANNAMAMITRLQDEKAALQMEALQYQRMMEEEVEFDQEEVELMKEMLAKQEEDMKALEDELDAYRLKFGPLDDQRDENDAYVEEGEDFEIHGDEEYQELMRSHYLPSSVDVSECVSPHEEPSATRYDHFEPAPSIDGNNNNMEELTIVHQGNSHISSPSNVGSDETHLLLEEPNGANNMDA</sequence>
<reference evidence="9" key="1">
    <citation type="submission" date="2022-07" db="EMBL/GenBank/DDBJ databases">
        <authorList>
            <person name="Macas J."/>
            <person name="Novak P."/>
            <person name="Neumann P."/>
        </authorList>
    </citation>
    <scope>NUCLEOTIDE SEQUENCE</scope>
</reference>
<comment type="caution">
    <text evidence="9">The sequence shown here is derived from an EMBL/GenBank/DDBJ whole genome shotgun (WGS) entry which is preliminary data.</text>
</comment>
<dbReference type="InterPro" id="IPR007656">
    <property type="entry name" value="GTD-bd"/>
</dbReference>
<dbReference type="Proteomes" id="UP001152484">
    <property type="component" value="Unassembled WGS sequence"/>
</dbReference>
<dbReference type="PANTHER" id="PTHR31448">
    <property type="entry name" value="MYOSIN-BINDING PROTEIN 2"/>
    <property type="match status" value="1"/>
</dbReference>
<name>A0A9P0YXL0_CUSEU</name>
<keyword evidence="5" id="KW-0175">Coiled coil</keyword>
<dbReference type="GO" id="GO:0016020">
    <property type="term" value="C:membrane"/>
    <property type="evidence" value="ECO:0007669"/>
    <property type="project" value="UniProtKB-SubCell"/>
</dbReference>
<feature type="domain" description="GTD-binding" evidence="8">
    <location>
        <begin position="328"/>
        <end position="426"/>
    </location>
</feature>
<dbReference type="OrthoDB" id="1853282at2759"/>
<feature type="compositionally biased region" description="Basic and acidic residues" evidence="6">
    <location>
        <begin position="480"/>
        <end position="491"/>
    </location>
</feature>
<comment type="subcellular location">
    <subcellularLocation>
        <location evidence="1">Membrane</location>
        <topology evidence="1">Single-pass membrane protein</topology>
    </subcellularLocation>
</comment>
<evidence type="ECO:0000256" key="6">
    <source>
        <dbReference type="SAM" id="MobiDB-lite"/>
    </source>
</evidence>